<dbReference type="eggNOG" id="COG3271">
    <property type="taxonomic scope" value="Bacteria"/>
</dbReference>
<sequence>MATTIVAKFNRYLPGILLGLVLGGAGGLAQTLPLAENLINLASPQGEELLFSSPARRDFLPLSTQFVTQINQAYCGVASSVMVLNALGIKAPLAPEYAPYHVFTQDNFFTAATQGVTTIERVRQRGMTLAQLGQLLASHGATPQVYHAADSSLEDFRRKTIANLNQPHNFVLVNYLRRTLKQEWGGHISPIAAYHQQSDRFLILDVSRYKYPPVWVKAEDLWQAMNTLDPDSGLTRGFVLVNRP</sequence>
<keyword evidence="2" id="KW-0104">Cadmium</keyword>
<evidence type="ECO:0000256" key="4">
    <source>
        <dbReference type="ARBA" id="ARBA00022723"/>
    </source>
</evidence>
<dbReference type="GO" id="GO:0010038">
    <property type="term" value="P:response to metal ion"/>
    <property type="evidence" value="ECO:0007669"/>
    <property type="project" value="InterPro"/>
</dbReference>
<dbReference type="PANTHER" id="PTHR33447:SF20">
    <property type="entry name" value="GLUTATHIONE GAMMA-GLUTAMYLCYSTEINYLTRANSFERASE"/>
    <property type="match status" value="1"/>
</dbReference>
<gene>
    <name evidence="6" type="ordered locus">Cyan7425_3773</name>
</gene>
<dbReference type="PANTHER" id="PTHR33447">
    <property type="entry name" value="GLUTATHIONE GAMMA-GLUTAMYLCYSTEINYLTRANSFERASE"/>
    <property type="match status" value="1"/>
</dbReference>
<dbReference type="InterPro" id="IPR007719">
    <property type="entry name" value="PCS_N"/>
</dbReference>
<dbReference type="SUPFAM" id="SSF54001">
    <property type="entry name" value="Cysteine proteinases"/>
    <property type="match status" value="1"/>
</dbReference>
<evidence type="ECO:0000256" key="3">
    <source>
        <dbReference type="ARBA" id="ARBA00022679"/>
    </source>
</evidence>
<dbReference type="InterPro" id="IPR038156">
    <property type="entry name" value="PCS_N_sf"/>
</dbReference>
<dbReference type="EMBL" id="CP001344">
    <property type="protein sequence ID" value="ACL46092.1"/>
    <property type="molecule type" value="Genomic_DNA"/>
</dbReference>
<evidence type="ECO:0000313" key="6">
    <source>
        <dbReference type="EMBL" id="ACL46092.1"/>
    </source>
</evidence>
<keyword evidence="3" id="KW-0808">Transferase</keyword>
<dbReference type="GO" id="GO:0016756">
    <property type="term" value="F:glutathione gamma-glutamylcysteinyltransferase activity"/>
    <property type="evidence" value="ECO:0007669"/>
    <property type="project" value="UniProtKB-EC"/>
</dbReference>
<accession>B8HTL1</accession>
<reference evidence="6" key="1">
    <citation type="submission" date="2009-01" db="EMBL/GenBank/DDBJ databases">
        <title>Complete sequence of chromosome Cyanothece sp. PCC 7425.</title>
        <authorList>
            <consortium name="US DOE Joint Genome Institute"/>
            <person name="Lucas S."/>
            <person name="Copeland A."/>
            <person name="Lapidus A."/>
            <person name="Glavina del Rio T."/>
            <person name="Dalin E."/>
            <person name="Tice H."/>
            <person name="Bruce D."/>
            <person name="Goodwin L."/>
            <person name="Pitluck S."/>
            <person name="Sims D."/>
            <person name="Meineke L."/>
            <person name="Brettin T."/>
            <person name="Detter J.C."/>
            <person name="Han C."/>
            <person name="Larimer F."/>
            <person name="Land M."/>
            <person name="Hauser L."/>
            <person name="Kyrpides N."/>
            <person name="Ovchinnikova G."/>
            <person name="Liberton M."/>
            <person name="Stoeckel J."/>
            <person name="Banerjee A."/>
            <person name="Singh A."/>
            <person name="Page L."/>
            <person name="Sato H."/>
            <person name="Zhao L."/>
            <person name="Sherman L."/>
            <person name="Pakrasi H."/>
            <person name="Richardson P."/>
        </authorList>
    </citation>
    <scope>NUCLEOTIDE SEQUENCE</scope>
    <source>
        <strain evidence="6">PCC 7425</strain>
    </source>
</reference>
<dbReference type="KEGG" id="cyn:Cyan7425_3773"/>
<organism evidence="6">
    <name type="scientific">Cyanothece sp. (strain PCC 7425 / ATCC 29141)</name>
    <dbReference type="NCBI Taxonomy" id="395961"/>
    <lineage>
        <taxon>Bacteria</taxon>
        <taxon>Bacillati</taxon>
        <taxon>Cyanobacteriota</taxon>
        <taxon>Cyanophyceae</taxon>
        <taxon>Gomontiellales</taxon>
        <taxon>Cyanothecaceae</taxon>
        <taxon>Cyanothece</taxon>
    </lineage>
</organism>
<evidence type="ECO:0000259" key="5">
    <source>
        <dbReference type="PROSITE" id="PS51443"/>
    </source>
</evidence>
<dbReference type="Gene3D" id="3.90.70.30">
    <property type="entry name" value="Phytochelatin synthase, N-terminal domain"/>
    <property type="match status" value="1"/>
</dbReference>
<protein>
    <recommendedName>
        <fullName evidence="1">glutathione gamma-glutamylcysteinyltransferase</fullName>
        <ecNumber evidence="1">2.3.2.15</ecNumber>
    </recommendedName>
</protein>
<proteinExistence type="predicted"/>
<dbReference type="HOGENOM" id="CLU_037385_0_0_3"/>
<dbReference type="AlphaFoldDB" id="B8HTL1"/>
<dbReference type="GO" id="GO:0046938">
    <property type="term" value="P:phytochelatin biosynthetic process"/>
    <property type="evidence" value="ECO:0007669"/>
    <property type="project" value="InterPro"/>
</dbReference>
<dbReference type="OrthoDB" id="8560621at2"/>
<name>B8HTL1_CYAP4</name>
<dbReference type="PROSITE" id="PS51443">
    <property type="entry name" value="PCS"/>
    <property type="match status" value="1"/>
</dbReference>
<keyword evidence="4" id="KW-0479">Metal-binding</keyword>
<dbReference type="Pfam" id="PF05023">
    <property type="entry name" value="Phytochelatin"/>
    <property type="match status" value="1"/>
</dbReference>
<evidence type="ECO:0000256" key="1">
    <source>
        <dbReference type="ARBA" id="ARBA00012468"/>
    </source>
</evidence>
<dbReference type="InterPro" id="IPR040409">
    <property type="entry name" value="PCS-like"/>
</dbReference>
<dbReference type="GO" id="GO:0046872">
    <property type="term" value="F:metal ion binding"/>
    <property type="evidence" value="ECO:0007669"/>
    <property type="project" value="UniProtKB-KW"/>
</dbReference>
<dbReference type="InterPro" id="IPR038765">
    <property type="entry name" value="Papain-like_cys_pep_sf"/>
</dbReference>
<dbReference type="EC" id="2.3.2.15" evidence="1"/>
<evidence type="ECO:0000256" key="2">
    <source>
        <dbReference type="ARBA" id="ARBA00022539"/>
    </source>
</evidence>
<dbReference type="MEROPS" id="C83.001"/>
<dbReference type="STRING" id="395961.Cyan7425_3773"/>
<feature type="domain" description="Peptidase C83" evidence="5">
    <location>
        <begin position="22"/>
        <end position="244"/>
    </location>
</feature>